<evidence type="ECO:0000256" key="6">
    <source>
        <dbReference type="ARBA" id="ARBA00023136"/>
    </source>
</evidence>
<dbReference type="PANTHER" id="PTHR10332:SF88">
    <property type="entry name" value="EQUILIBRATIVE NUCLEOSIDE TRANSPORTER 1, ISOFORM A"/>
    <property type="match status" value="1"/>
</dbReference>
<evidence type="ECO:0000256" key="7">
    <source>
        <dbReference type="SAM" id="MobiDB-lite"/>
    </source>
</evidence>
<evidence type="ECO:0000313" key="10">
    <source>
        <dbReference type="Proteomes" id="UP000245119"/>
    </source>
</evidence>
<protein>
    <recommendedName>
        <fullName evidence="11">Equilibrative nucleoside transporter 3</fullName>
    </recommendedName>
</protein>
<feature type="transmembrane region" description="Helical" evidence="8">
    <location>
        <begin position="93"/>
        <end position="113"/>
    </location>
</feature>
<organism evidence="9 10">
    <name type="scientific">Pomacea canaliculata</name>
    <name type="common">Golden apple snail</name>
    <dbReference type="NCBI Taxonomy" id="400727"/>
    <lineage>
        <taxon>Eukaryota</taxon>
        <taxon>Metazoa</taxon>
        <taxon>Spiralia</taxon>
        <taxon>Lophotrochozoa</taxon>
        <taxon>Mollusca</taxon>
        <taxon>Gastropoda</taxon>
        <taxon>Caenogastropoda</taxon>
        <taxon>Architaenioglossa</taxon>
        <taxon>Ampullarioidea</taxon>
        <taxon>Ampullariidae</taxon>
        <taxon>Pomacea</taxon>
    </lineage>
</organism>
<comment type="subcellular location">
    <subcellularLocation>
        <location evidence="1">Membrane</location>
        <topology evidence="1">Multi-pass membrane protein</topology>
    </subcellularLocation>
</comment>
<dbReference type="AlphaFoldDB" id="A0A2T7NWG1"/>
<feature type="transmembrane region" description="Helical" evidence="8">
    <location>
        <begin position="283"/>
        <end position="304"/>
    </location>
</feature>
<dbReference type="Pfam" id="PF01733">
    <property type="entry name" value="Nucleoside_tran"/>
    <property type="match status" value="1"/>
</dbReference>
<feature type="transmembrane region" description="Helical" evidence="8">
    <location>
        <begin position="355"/>
        <end position="373"/>
    </location>
</feature>
<keyword evidence="5 8" id="KW-1133">Transmembrane helix</keyword>
<accession>A0A2T7NWG1</accession>
<dbReference type="InterPro" id="IPR036259">
    <property type="entry name" value="MFS_trans_sf"/>
</dbReference>
<dbReference type="PIRSF" id="PIRSF016379">
    <property type="entry name" value="ENT"/>
    <property type="match status" value="1"/>
</dbReference>
<feature type="transmembrane region" description="Helical" evidence="8">
    <location>
        <begin position="154"/>
        <end position="176"/>
    </location>
</feature>
<evidence type="ECO:0000256" key="5">
    <source>
        <dbReference type="ARBA" id="ARBA00022989"/>
    </source>
</evidence>
<keyword evidence="10" id="KW-1185">Reference proteome</keyword>
<feature type="region of interest" description="Disordered" evidence="7">
    <location>
        <begin position="434"/>
        <end position="458"/>
    </location>
</feature>
<evidence type="ECO:0008006" key="11">
    <source>
        <dbReference type="Google" id="ProtNLM"/>
    </source>
</evidence>
<dbReference type="EMBL" id="PZQS01000008">
    <property type="protein sequence ID" value="PVD25505.1"/>
    <property type="molecule type" value="Genomic_DNA"/>
</dbReference>
<feature type="transmembrane region" description="Helical" evidence="8">
    <location>
        <begin position="120"/>
        <end position="142"/>
    </location>
</feature>
<dbReference type="GO" id="GO:0005886">
    <property type="term" value="C:plasma membrane"/>
    <property type="evidence" value="ECO:0007669"/>
    <property type="project" value="TreeGrafter"/>
</dbReference>
<sequence length="483" mass="53753">MSFSERSRTSADGNAEAEVLLPPSTIYAEPKDRWNLVFLIFNFLGIASLLPWNSVTTAKNYFDYKLRNVTLPPNVPYNDPNAATELQRMFESYLSVSAMLSNLVFMFLAVAFVRNISLNVRMVSSLVIIIVIFIFTVVLVAVDSDSWQYEFFVVTLVSSAIMVGMTAVVTGSMFGLSCLFPPKYTRSAMTGQALGGTLTSVTNILALWGGDSPKASAFGYFLSATLISFLALLVYLSLYRLRYSKFYLVNQDDNKILDINEDIPNYTSLVSQRQYFSSILKKVWPYGLTVGLVFYVTLACFPGLTSIIKSVHYQPGDPWTDKYFSPVVCFLMFNFGDLLGRFCTTWVHWPRNGQGALLIIMAVLRVVYIPLLMMCHIDSGSNSYLKNLLNNDAWPIALILTLGLTNGYLGTLSMMYGPSHVAIEQAEGAVADVSPVPDPQKLKPSPFHGTEGLYTSDSASSSFKQSLRADSQDAFFHPRWEKA</sequence>
<name>A0A2T7NWG1_POMCA</name>
<feature type="transmembrane region" description="Helical" evidence="8">
    <location>
        <begin position="393"/>
        <end position="410"/>
    </location>
</feature>
<proteinExistence type="inferred from homology"/>
<comment type="caution">
    <text evidence="9">The sequence shown here is derived from an EMBL/GenBank/DDBJ whole genome shotgun (WGS) entry which is preliminary data.</text>
</comment>
<dbReference type="OrthoDB" id="46396at2759"/>
<keyword evidence="3" id="KW-0813">Transport</keyword>
<dbReference type="Proteomes" id="UP000245119">
    <property type="component" value="Linkage Group LG8"/>
</dbReference>
<evidence type="ECO:0000256" key="3">
    <source>
        <dbReference type="ARBA" id="ARBA00022448"/>
    </source>
</evidence>
<evidence type="ECO:0000313" key="9">
    <source>
        <dbReference type="EMBL" id="PVD25505.1"/>
    </source>
</evidence>
<feature type="transmembrane region" description="Helical" evidence="8">
    <location>
        <begin position="220"/>
        <end position="238"/>
    </location>
</feature>
<dbReference type="SUPFAM" id="SSF103473">
    <property type="entry name" value="MFS general substrate transporter"/>
    <property type="match status" value="1"/>
</dbReference>
<dbReference type="GO" id="GO:0005337">
    <property type="term" value="F:nucleoside transmembrane transporter activity"/>
    <property type="evidence" value="ECO:0007669"/>
    <property type="project" value="InterPro"/>
</dbReference>
<gene>
    <name evidence="9" type="ORF">C0Q70_13161</name>
</gene>
<dbReference type="PANTHER" id="PTHR10332">
    <property type="entry name" value="EQUILIBRATIVE NUCLEOSIDE TRANSPORTER"/>
    <property type="match status" value="1"/>
</dbReference>
<feature type="transmembrane region" description="Helical" evidence="8">
    <location>
        <begin position="34"/>
        <end position="52"/>
    </location>
</feature>
<evidence type="ECO:0000256" key="4">
    <source>
        <dbReference type="ARBA" id="ARBA00022692"/>
    </source>
</evidence>
<dbReference type="PRINTS" id="PR01130">
    <property type="entry name" value="DERENTRNSPRT"/>
</dbReference>
<keyword evidence="6 8" id="KW-0472">Membrane</keyword>
<reference evidence="9 10" key="1">
    <citation type="submission" date="2018-04" db="EMBL/GenBank/DDBJ databases">
        <title>The genome of golden apple snail Pomacea canaliculata provides insight into stress tolerance and invasive adaptation.</title>
        <authorList>
            <person name="Liu C."/>
            <person name="Liu B."/>
            <person name="Ren Y."/>
            <person name="Zhang Y."/>
            <person name="Wang H."/>
            <person name="Li S."/>
            <person name="Jiang F."/>
            <person name="Yin L."/>
            <person name="Zhang G."/>
            <person name="Qian W."/>
            <person name="Fan W."/>
        </authorList>
    </citation>
    <scope>NUCLEOTIDE SEQUENCE [LARGE SCALE GENOMIC DNA]</scope>
    <source>
        <strain evidence="9">SZHN2017</strain>
        <tissue evidence="9">Muscle</tissue>
    </source>
</reference>
<evidence type="ECO:0000256" key="2">
    <source>
        <dbReference type="ARBA" id="ARBA00007965"/>
    </source>
</evidence>
<feature type="transmembrane region" description="Helical" evidence="8">
    <location>
        <begin position="188"/>
        <end position="208"/>
    </location>
</feature>
<dbReference type="InterPro" id="IPR002259">
    <property type="entry name" value="Eqnu_transpt"/>
</dbReference>
<feature type="transmembrane region" description="Helical" evidence="8">
    <location>
        <begin position="324"/>
        <end position="343"/>
    </location>
</feature>
<comment type="similarity">
    <text evidence="2">Belongs to the SLC29A/ENT transporter (TC 2.A.57) family.</text>
</comment>
<evidence type="ECO:0000256" key="1">
    <source>
        <dbReference type="ARBA" id="ARBA00004141"/>
    </source>
</evidence>
<evidence type="ECO:0000256" key="8">
    <source>
        <dbReference type="SAM" id="Phobius"/>
    </source>
</evidence>
<keyword evidence="4 8" id="KW-0812">Transmembrane</keyword>